<dbReference type="Gene3D" id="3.20.20.370">
    <property type="entry name" value="Glycoside hydrolase/deacetylase"/>
    <property type="match status" value="1"/>
</dbReference>
<dbReference type="EMBL" id="DWUV01000181">
    <property type="protein sequence ID" value="HJD34737.1"/>
    <property type="molecule type" value="Genomic_DNA"/>
</dbReference>
<evidence type="ECO:0000256" key="1">
    <source>
        <dbReference type="SAM" id="MobiDB-lite"/>
    </source>
</evidence>
<evidence type="ECO:0000313" key="3">
    <source>
        <dbReference type="EMBL" id="HJD34737.1"/>
    </source>
</evidence>
<evidence type="ECO:0000259" key="2">
    <source>
        <dbReference type="PROSITE" id="PS51677"/>
    </source>
</evidence>
<dbReference type="InterPro" id="IPR011330">
    <property type="entry name" value="Glyco_hydro/deAcase_b/a-brl"/>
</dbReference>
<reference evidence="3" key="1">
    <citation type="journal article" date="2021" name="PeerJ">
        <title>Extensive microbial diversity within the chicken gut microbiome revealed by metagenomics and culture.</title>
        <authorList>
            <person name="Gilroy R."/>
            <person name="Ravi A."/>
            <person name="Getino M."/>
            <person name="Pursley I."/>
            <person name="Horton D.L."/>
            <person name="Alikhan N.F."/>
            <person name="Baker D."/>
            <person name="Gharbi K."/>
            <person name="Hall N."/>
            <person name="Watson M."/>
            <person name="Adriaenssens E.M."/>
            <person name="Foster-Nyarko E."/>
            <person name="Jarju S."/>
            <person name="Secka A."/>
            <person name="Antonio M."/>
            <person name="Oren A."/>
            <person name="Chaudhuri R.R."/>
            <person name="La Ragione R."/>
            <person name="Hildebrand F."/>
            <person name="Pallen M.J."/>
        </authorList>
    </citation>
    <scope>NUCLEOTIDE SEQUENCE</scope>
    <source>
        <strain evidence="3">ChiGjej3B3-11674</strain>
    </source>
</reference>
<dbReference type="PROSITE" id="PS51677">
    <property type="entry name" value="NODB"/>
    <property type="match status" value="1"/>
</dbReference>
<evidence type="ECO:0000313" key="4">
    <source>
        <dbReference type="Proteomes" id="UP000823897"/>
    </source>
</evidence>
<name>A0A9D2U2U3_9FIRM</name>
<dbReference type="AlphaFoldDB" id="A0A9D2U2U3"/>
<accession>A0A9D2U2U3</accession>
<dbReference type="PANTHER" id="PTHR10587">
    <property type="entry name" value="GLYCOSYL TRANSFERASE-RELATED"/>
    <property type="match status" value="1"/>
</dbReference>
<dbReference type="PANTHER" id="PTHR10587:SF125">
    <property type="entry name" value="POLYSACCHARIDE DEACETYLASE YHEN-RELATED"/>
    <property type="match status" value="1"/>
</dbReference>
<comment type="caution">
    <text evidence="3">The sequence shown here is derived from an EMBL/GenBank/DDBJ whole genome shotgun (WGS) entry which is preliminary data.</text>
</comment>
<dbReference type="InterPro" id="IPR050248">
    <property type="entry name" value="Polysacc_deacetylase_ArnD"/>
</dbReference>
<dbReference type="GO" id="GO:0005975">
    <property type="term" value="P:carbohydrate metabolic process"/>
    <property type="evidence" value="ECO:0007669"/>
    <property type="project" value="InterPro"/>
</dbReference>
<feature type="compositionally biased region" description="Basic and acidic residues" evidence="1">
    <location>
        <begin position="25"/>
        <end position="49"/>
    </location>
</feature>
<organism evidence="3 4">
    <name type="scientific">Candidatus Mediterraneibacter tabaqchaliae</name>
    <dbReference type="NCBI Taxonomy" id="2838689"/>
    <lineage>
        <taxon>Bacteria</taxon>
        <taxon>Bacillati</taxon>
        <taxon>Bacillota</taxon>
        <taxon>Clostridia</taxon>
        <taxon>Lachnospirales</taxon>
        <taxon>Lachnospiraceae</taxon>
        <taxon>Mediterraneibacter</taxon>
    </lineage>
</organism>
<dbReference type="InterPro" id="IPR002509">
    <property type="entry name" value="NODB_dom"/>
</dbReference>
<dbReference type="SUPFAM" id="SSF88713">
    <property type="entry name" value="Glycoside hydrolase/deacetylase"/>
    <property type="match status" value="1"/>
</dbReference>
<gene>
    <name evidence="3" type="ORF">H9911_09395</name>
</gene>
<protein>
    <submittedName>
        <fullName evidence="3">Polysaccharide deacetylase</fullName>
    </submittedName>
</protein>
<dbReference type="Pfam" id="PF01522">
    <property type="entry name" value="Polysacc_deac_1"/>
    <property type="match status" value="1"/>
</dbReference>
<proteinExistence type="predicted"/>
<dbReference type="CDD" id="cd10944">
    <property type="entry name" value="CE4_SmPgdA_like"/>
    <property type="match status" value="1"/>
</dbReference>
<reference evidence="3" key="2">
    <citation type="submission" date="2021-04" db="EMBL/GenBank/DDBJ databases">
        <authorList>
            <person name="Gilroy R."/>
        </authorList>
    </citation>
    <scope>NUCLEOTIDE SEQUENCE</scope>
    <source>
        <strain evidence="3">ChiGjej3B3-11674</strain>
    </source>
</reference>
<dbReference type="GO" id="GO:0016810">
    <property type="term" value="F:hydrolase activity, acting on carbon-nitrogen (but not peptide) bonds"/>
    <property type="evidence" value="ECO:0007669"/>
    <property type="project" value="InterPro"/>
</dbReference>
<feature type="region of interest" description="Disordered" evidence="1">
    <location>
        <begin position="22"/>
        <end position="58"/>
    </location>
</feature>
<dbReference type="Proteomes" id="UP000823897">
    <property type="component" value="Unassembled WGS sequence"/>
</dbReference>
<sequence>MAAESKESAEKKARIEAELAAEAAEAEKAAERAVEKAAEEAERARKESFSVKPGVPAGTLDPDLNEKIVYLTFDDGPSENTQRILDILKEYNAKATFFITGSDEEHRPLIKTAYEEGHSIGLHTYSHNYSEVYASEEAYFNDLEKVGKTAEEQIGFVPYLIRFPGGSSNEVSAAYSPGIMSRLTEKVQEKGYQYYDWNVDSGDGSGAGAEEIKSRSATERYSHVMILFHDSSTKNETVEALPAVIDYYRERGYEFRAIDRKSFVSHHAVKN</sequence>
<feature type="domain" description="NodB homology" evidence="2">
    <location>
        <begin position="67"/>
        <end position="256"/>
    </location>
</feature>